<organism evidence="2 3">
    <name type="scientific">Dokdonella soli</name>
    <dbReference type="NCBI Taxonomy" id="529810"/>
    <lineage>
        <taxon>Bacteria</taxon>
        <taxon>Pseudomonadati</taxon>
        <taxon>Pseudomonadota</taxon>
        <taxon>Gammaproteobacteria</taxon>
        <taxon>Lysobacterales</taxon>
        <taxon>Rhodanobacteraceae</taxon>
        <taxon>Dokdonella</taxon>
    </lineage>
</organism>
<dbReference type="Gene3D" id="2.60.120.650">
    <property type="entry name" value="Cupin"/>
    <property type="match status" value="1"/>
</dbReference>
<dbReference type="SMART" id="SM00558">
    <property type="entry name" value="JmjC"/>
    <property type="match status" value="1"/>
</dbReference>
<dbReference type="InterPro" id="IPR003347">
    <property type="entry name" value="JmjC_dom"/>
</dbReference>
<reference evidence="2 3" key="1">
    <citation type="journal article" date="2019" name="Int. J. Syst. Evol. Microbiol.">
        <title>The Global Catalogue of Microorganisms (GCM) 10K type strain sequencing project: providing services to taxonomists for standard genome sequencing and annotation.</title>
        <authorList>
            <consortium name="The Broad Institute Genomics Platform"/>
            <consortium name="The Broad Institute Genome Sequencing Center for Infectious Disease"/>
            <person name="Wu L."/>
            <person name="Ma J."/>
        </authorList>
    </citation>
    <scope>NUCLEOTIDE SEQUENCE [LARGE SCALE GENOMIC DNA]</scope>
    <source>
        <strain evidence="2 3">JCM 15421</strain>
    </source>
</reference>
<keyword evidence="3" id="KW-1185">Reference proteome</keyword>
<dbReference type="InterPro" id="IPR041667">
    <property type="entry name" value="Cupin_8"/>
</dbReference>
<gene>
    <name evidence="2" type="ORF">GCM10009105_25370</name>
</gene>
<dbReference type="PROSITE" id="PS51184">
    <property type="entry name" value="JMJC"/>
    <property type="match status" value="1"/>
</dbReference>
<proteinExistence type="predicted"/>
<sequence length="307" mass="34798">MNASATGLIDFDWTTFDPWRIQTVRHQLSEHPLMQPDQLAALAERFEAGAPSQIFTFNNAATAGTNLDAAWRLHPNRKHAADTVQRIVDAKAWLDLRHVQADPVYRGLLDAILDTIKPHIERKDPGMYYRAGWIFVASPHTVTPFHIDRDHGILLQVRGCKTIYVWDADDAVVVSERARDRFHSRHELDLVQWHEEFRERAHAFHLRPGMGVYMPSTSPHMVETSDDASISMSCTYSTYATHRNALLHVMHDVVRDVGIEPPAVGRHPLLDTMTYPCARALVGARRFGPRADVCPSHTRFSPYAVAD</sequence>
<comment type="caution">
    <text evidence="2">The sequence shown here is derived from an EMBL/GenBank/DDBJ whole genome shotgun (WGS) entry which is preliminary data.</text>
</comment>
<evidence type="ECO:0000259" key="1">
    <source>
        <dbReference type="PROSITE" id="PS51184"/>
    </source>
</evidence>
<dbReference type="SUPFAM" id="SSF51197">
    <property type="entry name" value="Clavaminate synthase-like"/>
    <property type="match status" value="1"/>
</dbReference>
<name>A0ABN1IPH0_9GAMM</name>
<dbReference type="PANTHER" id="PTHR12461">
    <property type="entry name" value="HYPOXIA-INDUCIBLE FACTOR 1 ALPHA INHIBITOR-RELATED"/>
    <property type="match status" value="1"/>
</dbReference>
<dbReference type="Proteomes" id="UP001501523">
    <property type="component" value="Unassembled WGS sequence"/>
</dbReference>
<feature type="domain" description="JmjC" evidence="1">
    <location>
        <begin position="102"/>
        <end position="253"/>
    </location>
</feature>
<dbReference type="EMBL" id="BAAAEU010000015">
    <property type="protein sequence ID" value="GAA0717936.1"/>
    <property type="molecule type" value="Genomic_DNA"/>
</dbReference>
<evidence type="ECO:0000313" key="2">
    <source>
        <dbReference type="EMBL" id="GAA0717936.1"/>
    </source>
</evidence>
<accession>A0ABN1IPH0</accession>
<protein>
    <recommendedName>
        <fullName evidence="1">JmjC domain-containing protein</fullName>
    </recommendedName>
</protein>
<evidence type="ECO:0000313" key="3">
    <source>
        <dbReference type="Proteomes" id="UP001501523"/>
    </source>
</evidence>
<dbReference type="Pfam" id="PF13621">
    <property type="entry name" value="Cupin_8"/>
    <property type="match status" value="1"/>
</dbReference>
<dbReference type="PANTHER" id="PTHR12461:SF105">
    <property type="entry name" value="HYPOXIA-INDUCIBLE FACTOR 1-ALPHA INHIBITOR"/>
    <property type="match status" value="1"/>
</dbReference>